<name>A0AAD9DW50_9TELE</name>
<dbReference type="GO" id="GO:0031526">
    <property type="term" value="C:brush border membrane"/>
    <property type="evidence" value="ECO:0007669"/>
    <property type="project" value="TreeGrafter"/>
</dbReference>
<dbReference type="Proteomes" id="UP001239994">
    <property type="component" value="Unassembled WGS sequence"/>
</dbReference>
<dbReference type="Pfam" id="PF00657">
    <property type="entry name" value="Lipase_GDSL"/>
    <property type="match status" value="2"/>
</dbReference>
<dbReference type="CDD" id="cd01824">
    <property type="entry name" value="Phospholipase_B_like"/>
    <property type="match status" value="2"/>
</dbReference>
<evidence type="ECO:0000313" key="2">
    <source>
        <dbReference type="Proteomes" id="UP001239994"/>
    </source>
</evidence>
<keyword evidence="2" id="KW-1185">Reference proteome</keyword>
<dbReference type="InterPro" id="IPR038885">
    <property type="entry name" value="PLB1"/>
</dbReference>
<dbReference type="GO" id="GO:0004622">
    <property type="term" value="F:phosphatidylcholine lysophospholipase activity"/>
    <property type="evidence" value="ECO:0007669"/>
    <property type="project" value="TreeGrafter"/>
</dbReference>
<sequence>AANGVGSAPYNLLDVLTQYRGLSWSVGGDRNLSTVTTLPNILREFNPALLGFSEGKGTQSTPQAFLNQAIAGAKSSDMLKQAKALVNRMKNDSRINFYSDWKVITMFVGGNDLCDSCQNTLHYSAENFVKHIQQALDYLYQEIPRAIVNLMEPIHITPLRELHQDSTLKCPTWLVRILCPCVILPKPDSKALQDLNELNRAYQRGLVDLVESGRYDSHSNFTVVLQPFLRDITLPLMNGHPDRSFFSPDCFHLSQKAHTIMARGLWNNMLEPLGNKTKSQDFSADVFVKCPSEATPFVHTYDNSNYTYSKPTPTPPPILNWGSDFSCMDTAPSSSVPTSVHKLRPADIKVVAALGDSMTTGLGAKSQHYFQLSTEYKGVSWSIGGDMSLNTTTTLPNILRKFNPSLQGISKGQGLLAQKGFNMAMSGAKSLDLPGQVSALIQALQSSQTVNFQIDWKLITLLIGGNDICQYCLDQNNLSPQNYRHHLTEALDLLYKEVPRVLVNIIAVPQIDGLRKLKSSSLPCNMIPRQKCPCLIIPDDNSLELTKLKLINLEYQTVTEQLISSGRYDGREDFTVVLQPYLQNTVLPLSKDGNLDLSYFTVDCLHLSERAHSEMAIALWNNMLEPVGKKQAFNNFTYDRTKIQCPSEVSEI</sequence>
<dbReference type="SUPFAM" id="SSF52266">
    <property type="entry name" value="SGNH hydrolase"/>
    <property type="match status" value="2"/>
</dbReference>
<accession>A0AAD9DW50</accession>
<feature type="non-terminal residue" evidence="1">
    <location>
        <position position="1"/>
    </location>
</feature>
<evidence type="ECO:0008006" key="3">
    <source>
        <dbReference type="Google" id="ProtNLM"/>
    </source>
</evidence>
<organism evidence="1 2">
    <name type="scientific">Electrophorus voltai</name>
    <dbReference type="NCBI Taxonomy" id="2609070"/>
    <lineage>
        <taxon>Eukaryota</taxon>
        <taxon>Metazoa</taxon>
        <taxon>Chordata</taxon>
        <taxon>Craniata</taxon>
        <taxon>Vertebrata</taxon>
        <taxon>Euteleostomi</taxon>
        <taxon>Actinopterygii</taxon>
        <taxon>Neopterygii</taxon>
        <taxon>Teleostei</taxon>
        <taxon>Ostariophysi</taxon>
        <taxon>Gymnotiformes</taxon>
        <taxon>Gymnotoidei</taxon>
        <taxon>Gymnotidae</taxon>
        <taxon>Electrophorus</taxon>
    </lineage>
</organism>
<dbReference type="GO" id="GO:0050253">
    <property type="term" value="F:retinyl-palmitate esterase activity"/>
    <property type="evidence" value="ECO:0007669"/>
    <property type="project" value="TreeGrafter"/>
</dbReference>
<dbReference type="GO" id="GO:0004623">
    <property type="term" value="F:phospholipase A2 activity"/>
    <property type="evidence" value="ECO:0007669"/>
    <property type="project" value="TreeGrafter"/>
</dbReference>
<protein>
    <recommendedName>
        <fullName evidence="3">Triacylglycerol lipase</fullName>
    </recommendedName>
</protein>
<proteinExistence type="predicted"/>
<dbReference type="GO" id="GO:0006644">
    <property type="term" value="P:phospholipid metabolic process"/>
    <property type="evidence" value="ECO:0007669"/>
    <property type="project" value="TreeGrafter"/>
</dbReference>
<gene>
    <name evidence="1" type="ORF">P4O66_009261</name>
</gene>
<dbReference type="InterPro" id="IPR001087">
    <property type="entry name" value="GDSL"/>
</dbReference>
<dbReference type="PANTHER" id="PTHR21325:SF52">
    <property type="entry name" value="PHOSPHOLIPASE B1, MEMBRANE-ASSOCIATED"/>
    <property type="match status" value="1"/>
</dbReference>
<comment type="caution">
    <text evidence="1">The sequence shown here is derived from an EMBL/GenBank/DDBJ whole genome shotgun (WGS) entry which is preliminary data.</text>
</comment>
<dbReference type="AlphaFoldDB" id="A0AAD9DW50"/>
<evidence type="ECO:0000313" key="1">
    <source>
        <dbReference type="EMBL" id="KAK1796171.1"/>
    </source>
</evidence>
<dbReference type="PANTHER" id="PTHR21325">
    <property type="entry name" value="PHOSPHOLIPASE B, PLB1"/>
    <property type="match status" value="1"/>
</dbReference>
<dbReference type="InterPro" id="IPR036514">
    <property type="entry name" value="SGNH_hydro_sf"/>
</dbReference>
<dbReference type="InterPro" id="IPR035547">
    <property type="entry name" value="Phospholipase_B"/>
</dbReference>
<reference evidence="1" key="1">
    <citation type="submission" date="2023-03" db="EMBL/GenBank/DDBJ databases">
        <title>Electrophorus voltai genome.</title>
        <authorList>
            <person name="Bian C."/>
        </authorList>
    </citation>
    <scope>NUCLEOTIDE SEQUENCE</scope>
    <source>
        <strain evidence="1">CB-2022</strain>
        <tissue evidence="1">Muscle</tissue>
    </source>
</reference>
<dbReference type="EMBL" id="JAROKS010000015">
    <property type="protein sequence ID" value="KAK1796171.1"/>
    <property type="molecule type" value="Genomic_DNA"/>
</dbReference>
<dbReference type="Gene3D" id="3.40.50.1110">
    <property type="entry name" value="SGNH hydrolase"/>
    <property type="match status" value="2"/>
</dbReference>